<keyword evidence="1" id="KW-0812">Transmembrane</keyword>
<feature type="transmembrane region" description="Helical" evidence="1">
    <location>
        <begin position="12"/>
        <end position="32"/>
    </location>
</feature>
<dbReference type="Proteomes" id="UP000253831">
    <property type="component" value="Unassembled WGS sequence"/>
</dbReference>
<protein>
    <submittedName>
        <fullName evidence="2">Uncharacterized protein</fullName>
    </submittedName>
</protein>
<keyword evidence="1" id="KW-0472">Membrane</keyword>
<evidence type="ECO:0000313" key="3">
    <source>
        <dbReference type="Proteomes" id="UP000253831"/>
    </source>
</evidence>
<proteinExistence type="predicted"/>
<evidence type="ECO:0000313" key="2">
    <source>
        <dbReference type="EMBL" id="RDE52176.1"/>
    </source>
</evidence>
<feature type="transmembrane region" description="Helical" evidence="1">
    <location>
        <begin position="337"/>
        <end position="354"/>
    </location>
</feature>
<accession>A0A369XTM8</accession>
<gene>
    <name evidence="2" type="ORF">DVS81_02800</name>
</gene>
<evidence type="ECO:0000256" key="1">
    <source>
        <dbReference type="SAM" id="Phobius"/>
    </source>
</evidence>
<dbReference type="AlphaFoldDB" id="A0A369XTM8"/>
<dbReference type="EMBL" id="QPGA01000002">
    <property type="protein sequence ID" value="RDE52176.1"/>
    <property type="molecule type" value="Genomic_DNA"/>
</dbReference>
<comment type="caution">
    <text evidence="2">The sequence shown here is derived from an EMBL/GenBank/DDBJ whole genome shotgun (WGS) entry which is preliminary data.</text>
</comment>
<name>A0A369XTM8_9PROT</name>
<keyword evidence="1" id="KW-1133">Transmembrane helix</keyword>
<reference evidence="2 3" key="1">
    <citation type="submission" date="2018-05" db="EMBL/GenBank/DDBJ databases">
        <title>Integrated omic analyses show evidence that a Ca. Accumulibacter phosphatis strain performs denitrification under micro-aerobic conditions.</title>
        <authorList>
            <person name="Camejo P.Y."/>
            <person name="Katherine M.D."/>
            <person name="Daniel N.R."/>
        </authorList>
    </citation>
    <scope>NUCLEOTIDE SEQUENCE [LARGE SCALE GENOMIC DNA]</scope>
    <source>
        <strain evidence="2">UW-LDO-IC</strain>
    </source>
</reference>
<organism evidence="2 3">
    <name type="scientific">Candidatus Accumulibacter meliphilus</name>
    <dbReference type="NCBI Taxonomy" id="2211374"/>
    <lineage>
        <taxon>Bacteria</taxon>
        <taxon>Pseudomonadati</taxon>
        <taxon>Pseudomonadota</taxon>
        <taxon>Betaproteobacteria</taxon>
        <taxon>Candidatus Accumulibacter</taxon>
    </lineage>
</organism>
<sequence>MNDQPQKFGHANRFLSLLIVVLTICLVLTILVQVNNWFEADLKARPEVFRDPKSREEFALVIVLIDPSGSMRQPENLGMAKHFVNHKLIPKCGAGDKCLAYFVSNLFTPRSQVFPGWGCEAGAPEPNDGFQCLDLPKLTNELSVIKLLSKLPSEPPGIRLGEQEQGLINTDIPPLRDEEEAARQNWKERVRALTSPQRREDDYSDICGALEAIGRRLESSTYREKWFIAISDLRDDVSPRTRRRANSSNENIRCAPELRTHFVGVNTVLIVPFDQIENSQEFIRRWSLFFPPPLTVHSLSTNPDDDLYLLKKNPTMGLEEFKRKPKLAYFVDDTPNWLWAAAGLLVAIMGLVLWSQRDASAGTQAPSEPENK</sequence>